<sequence>MRCGSSPGYGACSATPPSGRERPAPACRTESPLQVPVVVRAVGSAFAAGRASRLSPMSCLRALLVGPLVEDEAKLAPLFQIQECNRVLRRDLSFQAQTPQPVICFYDGSKVLRHAAARSRKMQYLLSLIFWWKQTGGSDVQLRKRATLSAQLPRLAGNGEGHEDYMHTDSCGLMKTDLLVQW</sequence>
<organism evidence="2 3">
    <name type="scientific">Triticum urartu</name>
    <name type="common">Red wild einkorn</name>
    <name type="synonym">Crithodium urartu</name>
    <dbReference type="NCBI Taxonomy" id="4572"/>
    <lineage>
        <taxon>Eukaryota</taxon>
        <taxon>Viridiplantae</taxon>
        <taxon>Streptophyta</taxon>
        <taxon>Embryophyta</taxon>
        <taxon>Tracheophyta</taxon>
        <taxon>Spermatophyta</taxon>
        <taxon>Magnoliopsida</taxon>
        <taxon>Liliopsida</taxon>
        <taxon>Poales</taxon>
        <taxon>Poaceae</taxon>
        <taxon>BOP clade</taxon>
        <taxon>Pooideae</taxon>
        <taxon>Triticodae</taxon>
        <taxon>Triticeae</taxon>
        <taxon>Triticinae</taxon>
        <taxon>Triticum</taxon>
    </lineage>
</organism>
<keyword evidence="3" id="KW-1185">Reference proteome</keyword>
<dbReference type="Proteomes" id="UP000015106">
    <property type="component" value="Chromosome 2"/>
</dbReference>
<feature type="region of interest" description="Disordered" evidence="1">
    <location>
        <begin position="1"/>
        <end position="27"/>
    </location>
</feature>
<evidence type="ECO:0000313" key="3">
    <source>
        <dbReference type="Proteomes" id="UP000015106"/>
    </source>
</evidence>
<name>A0A8R7P8P1_TRIUA</name>
<reference evidence="2" key="3">
    <citation type="submission" date="2022-06" db="UniProtKB">
        <authorList>
            <consortium name="EnsemblPlants"/>
        </authorList>
    </citation>
    <scope>IDENTIFICATION</scope>
</reference>
<protein>
    <submittedName>
        <fullName evidence="2">Uncharacterized protein</fullName>
    </submittedName>
</protein>
<evidence type="ECO:0000313" key="2">
    <source>
        <dbReference type="EnsemblPlants" id="TuG1812G0200000038.01.T01"/>
    </source>
</evidence>
<evidence type="ECO:0000256" key="1">
    <source>
        <dbReference type="SAM" id="MobiDB-lite"/>
    </source>
</evidence>
<reference evidence="2" key="2">
    <citation type="submission" date="2018-03" db="EMBL/GenBank/DDBJ databases">
        <title>The Triticum urartu genome reveals the dynamic nature of wheat genome evolution.</title>
        <authorList>
            <person name="Ling H."/>
            <person name="Ma B."/>
            <person name="Shi X."/>
            <person name="Liu H."/>
            <person name="Dong L."/>
            <person name="Sun H."/>
            <person name="Cao Y."/>
            <person name="Gao Q."/>
            <person name="Zheng S."/>
            <person name="Li Y."/>
            <person name="Yu Y."/>
            <person name="Du H."/>
            <person name="Qi M."/>
            <person name="Li Y."/>
            <person name="Yu H."/>
            <person name="Cui Y."/>
            <person name="Wang N."/>
            <person name="Chen C."/>
            <person name="Wu H."/>
            <person name="Zhao Y."/>
            <person name="Zhang J."/>
            <person name="Li Y."/>
            <person name="Zhou W."/>
            <person name="Zhang B."/>
            <person name="Hu W."/>
            <person name="Eijk M."/>
            <person name="Tang J."/>
            <person name="Witsenboer H."/>
            <person name="Zhao S."/>
            <person name="Li Z."/>
            <person name="Zhang A."/>
            <person name="Wang D."/>
            <person name="Liang C."/>
        </authorList>
    </citation>
    <scope>NUCLEOTIDE SEQUENCE [LARGE SCALE GENOMIC DNA]</scope>
    <source>
        <strain evidence="2">cv. G1812</strain>
    </source>
</reference>
<accession>A0A8R7P8P1</accession>
<reference evidence="3" key="1">
    <citation type="journal article" date="2013" name="Nature">
        <title>Draft genome of the wheat A-genome progenitor Triticum urartu.</title>
        <authorList>
            <person name="Ling H.Q."/>
            <person name="Zhao S."/>
            <person name="Liu D."/>
            <person name="Wang J."/>
            <person name="Sun H."/>
            <person name="Zhang C."/>
            <person name="Fan H."/>
            <person name="Li D."/>
            <person name="Dong L."/>
            <person name="Tao Y."/>
            <person name="Gao C."/>
            <person name="Wu H."/>
            <person name="Li Y."/>
            <person name="Cui Y."/>
            <person name="Guo X."/>
            <person name="Zheng S."/>
            <person name="Wang B."/>
            <person name="Yu K."/>
            <person name="Liang Q."/>
            <person name="Yang W."/>
            <person name="Lou X."/>
            <person name="Chen J."/>
            <person name="Feng M."/>
            <person name="Jian J."/>
            <person name="Zhang X."/>
            <person name="Luo G."/>
            <person name="Jiang Y."/>
            <person name="Liu J."/>
            <person name="Wang Z."/>
            <person name="Sha Y."/>
            <person name="Zhang B."/>
            <person name="Wu H."/>
            <person name="Tang D."/>
            <person name="Shen Q."/>
            <person name="Xue P."/>
            <person name="Zou S."/>
            <person name="Wang X."/>
            <person name="Liu X."/>
            <person name="Wang F."/>
            <person name="Yang Y."/>
            <person name="An X."/>
            <person name="Dong Z."/>
            <person name="Zhang K."/>
            <person name="Zhang X."/>
            <person name="Luo M.C."/>
            <person name="Dvorak J."/>
            <person name="Tong Y."/>
            <person name="Wang J."/>
            <person name="Yang H."/>
            <person name="Li Z."/>
            <person name="Wang D."/>
            <person name="Zhang A."/>
            <person name="Wang J."/>
        </authorList>
    </citation>
    <scope>NUCLEOTIDE SEQUENCE</scope>
    <source>
        <strain evidence="3">cv. G1812</strain>
    </source>
</reference>
<dbReference type="AlphaFoldDB" id="A0A8R7P8P1"/>
<dbReference type="EnsemblPlants" id="TuG1812G0200000038.01.T01">
    <property type="protein sequence ID" value="TuG1812G0200000038.01.T01"/>
    <property type="gene ID" value="TuG1812G0200000038.01"/>
</dbReference>
<dbReference type="Gramene" id="TuG1812G0200000038.01.T01">
    <property type="protein sequence ID" value="TuG1812G0200000038.01.T01"/>
    <property type="gene ID" value="TuG1812G0200000038.01"/>
</dbReference>
<proteinExistence type="predicted"/>